<feature type="transmembrane region" description="Helical" evidence="8">
    <location>
        <begin position="343"/>
        <end position="365"/>
    </location>
</feature>
<feature type="transmembrane region" description="Helical" evidence="8">
    <location>
        <begin position="286"/>
        <end position="306"/>
    </location>
</feature>
<feature type="transmembrane region" description="Helical" evidence="8">
    <location>
        <begin position="313"/>
        <end position="331"/>
    </location>
</feature>
<organism evidence="10 11">
    <name type="scientific">Aeromonas enteropelogenes</name>
    <name type="common">Aeromonas trota</name>
    <dbReference type="NCBI Taxonomy" id="29489"/>
    <lineage>
        <taxon>Bacteria</taxon>
        <taxon>Pseudomonadati</taxon>
        <taxon>Pseudomonadota</taxon>
        <taxon>Gammaproteobacteria</taxon>
        <taxon>Aeromonadales</taxon>
        <taxon>Aeromonadaceae</taxon>
        <taxon>Aeromonas</taxon>
    </lineage>
</organism>
<dbReference type="GO" id="GO:0015293">
    <property type="term" value="F:symporter activity"/>
    <property type="evidence" value="ECO:0007669"/>
    <property type="project" value="UniProtKB-KW"/>
</dbReference>
<dbReference type="InterPro" id="IPR020846">
    <property type="entry name" value="MFS_dom"/>
</dbReference>
<dbReference type="InterPro" id="IPR011701">
    <property type="entry name" value="MFS"/>
</dbReference>
<evidence type="ECO:0000256" key="1">
    <source>
        <dbReference type="ARBA" id="ARBA00004651"/>
    </source>
</evidence>
<evidence type="ECO:0000256" key="8">
    <source>
        <dbReference type="SAM" id="Phobius"/>
    </source>
</evidence>
<dbReference type="RefSeq" id="WP_061476908.1">
    <property type="nucleotide sequence ID" value="NZ_JAAKSK010000013.1"/>
</dbReference>
<name>A0A175VFN7_AEREN</name>
<comment type="subcellular location">
    <subcellularLocation>
        <location evidence="1">Cell membrane</location>
        <topology evidence="1">Multi-pass membrane protein</topology>
    </subcellularLocation>
</comment>
<reference evidence="10 11" key="1">
    <citation type="submission" date="2016-02" db="EMBL/GenBank/DDBJ databases">
        <title>Draft genome sequence of Aeromonas trota strain 1999lcr isolated from cerebrospinal fluid (CSF).</title>
        <authorList>
            <person name="Dallagassa C.B."/>
            <person name="Prediger K.C."/>
            <person name="Weiss V.A."/>
            <person name="Assis F.E."/>
            <person name="Baura V."/>
            <person name="Cruz L.M."/>
            <person name="Souza E.M."/>
            <person name="Pedrosa F.O."/>
            <person name="Fadel-Picheth C.M."/>
        </authorList>
    </citation>
    <scope>NUCLEOTIDE SEQUENCE [LARGE SCALE GENOMIC DNA]</scope>
    <source>
        <strain evidence="10 11">1999lcr</strain>
    </source>
</reference>
<dbReference type="EMBL" id="JMGO02000010">
    <property type="protein sequence ID" value="KXU79330.1"/>
    <property type="molecule type" value="Genomic_DNA"/>
</dbReference>
<evidence type="ECO:0000259" key="9">
    <source>
        <dbReference type="PROSITE" id="PS50850"/>
    </source>
</evidence>
<evidence type="ECO:0000256" key="5">
    <source>
        <dbReference type="ARBA" id="ARBA00022847"/>
    </source>
</evidence>
<evidence type="ECO:0000313" key="10">
    <source>
        <dbReference type="EMBL" id="KXU79330.1"/>
    </source>
</evidence>
<dbReference type="FunFam" id="1.20.1250.20:FF:000001">
    <property type="entry name" value="Dicarboxylate MFS transporter"/>
    <property type="match status" value="1"/>
</dbReference>
<comment type="caution">
    <text evidence="10">The sequence shown here is derived from an EMBL/GenBank/DDBJ whole genome shotgun (WGS) entry which is preliminary data.</text>
</comment>
<protein>
    <submittedName>
        <fullName evidence="10">MFS transporter</fullName>
    </submittedName>
</protein>
<evidence type="ECO:0000256" key="2">
    <source>
        <dbReference type="ARBA" id="ARBA00022448"/>
    </source>
</evidence>
<feature type="transmembrane region" description="Helical" evidence="8">
    <location>
        <begin position="124"/>
        <end position="147"/>
    </location>
</feature>
<feature type="transmembrane region" description="Helical" evidence="8">
    <location>
        <begin position="249"/>
        <end position="274"/>
    </location>
</feature>
<dbReference type="GO" id="GO:0005886">
    <property type="term" value="C:plasma membrane"/>
    <property type="evidence" value="ECO:0007669"/>
    <property type="project" value="UniProtKB-SubCell"/>
</dbReference>
<dbReference type="OrthoDB" id="3690818at2"/>
<dbReference type="Gene3D" id="1.20.1250.20">
    <property type="entry name" value="MFS general substrate transporter like domains"/>
    <property type="match status" value="2"/>
</dbReference>
<accession>A0A175VFN7</accession>
<keyword evidence="4 8" id="KW-0812">Transmembrane</keyword>
<evidence type="ECO:0000313" key="11">
    <source>
        <dbReference type="Proteomes" id="UP000078435"/>
    </source>
</evidence>
<keyword evidence="6 8" id="KW-1133">Transmembrane helix</keyword>
<dbReference type="PANTHER" id="PTHR43528">
    <property type="entry name" value="ALPHA-KETOGLUTARATE PERMEASE"/>
    <property type="match status" value="1"/>
</dbReference>
<evidence type="ECO:0000256" key="4">
    <source>
        <dbReference type="ARBA" id="ARBA00022692"/>
    </source>
</evidence>
<evidence type="ECO:0000256" key="3">
    <source>
        <dbReference type="ARBA" id="ARBA00022475"/>
    </source>
</evidence>
<keyword evidence="3" id="KW-1003">Cell membrane</keyword>
<keyword evidence="7 8" id="KW-0472">Membrane</keyword>
<feature type="transmembrane region" description="Helical" evidence="8">
    <location>
        <begin position="404"/>
        <end position="425"/>
    </location>
</feature>
<feature type="transmembrane region" description="Helical" evidence="8">
    <location>
        <begin position="21"/>
        <end position="45"/>
    </location>
</feature>
<evidence type="ECO:0000256" key="6">
    <source>
        <dbReference type="ARBA" id="ARBA00022989"/>
    </source>
</evidence>
<dbReference type="STRING" id="29489.VL01_06495"/>
<sequence length="438" mass="47268">MTTATQHYDHSRPLNRQDYKTLSLAALGGALEFYDFIIFVFFAVVIGELFFPADIPEWLRQFQTFGIFAAGYLARPLGGIIMAHFGDLIGRKRMFTLSIIMMALPTLLIGLLPTYAALGIAAPLLLLLLRILQGAAIGGEVPGAWVFVAEHVPTRRIGLACGTLTAGLTAGILLGSLVATAINRSMSPSDVSEWGWRLAFILGGVFGIVAMYLRRWLHETPVFAEMQANKSLAEELPLKTVLREHKGSVVVSMLLTWLLSAGIVVVILMTPTYLQKVYGITPAEALTANSLAIVALTLGCIAYGRLIDSLGSGLTFMLGSLLLAGSTYAFYHGLVAGTAQLVPLYMLAGFAVGIVGAVPYVMVNAFPAVVRFSGLSFSYNVAYAIFGGLTPMLVTLWMKNDVLAPSHYVMSLSALGFVIGLWLWVQQRSQRQTLPQAA</sequence>
<dbReference type="PROSITE" id="PS50850">
    <property type="entry name" value="MFS"/>
    <property type="match status" value="1"/>
</dbReference>
<feature type="transmembrane region" description="Helical" evidence="8">
    <location>
        <begin position="194"/>
        <end position="213"/>
    </location>
</feature>
<dbReference type="PANTHER" id="PTHR43528:SF7">
    <property type="entry name" value="MFS TRANSPORTER"/>
    <property type="match status" value="1"/>
</dbReference>
<dbReference type="Pfam" id="PF07690">
    <property type="entry name" value="MFS_1"/>
    <property type="match status" value="1"/>
</dbReference>
<feature type="domain" description="Major facilitator superfamily (MFS) profile" evidence="9">
    <location>
        <begin position="21"/>
        <end position="428"/>
    </location>
</feature>
<feature type="transmembrane region" description="Helical" evidence="8">
    <location>
        <begin position="159"/>
        <end position="182"/>
    </location>
</feature>
<dbReference type="AlphaFoldDB" id="A0A175VFN7"/>
<feature type="transmembrane region" description="Helical" evidence="8">
    <location>
        <begin position="97"/>
        <end position="118"/>
    </location>
</feature>
<gene>
    <name evidence="10" type="ORF">LCR_18700</name>
</gene>
<feature type="transmembrane region" description="Helical" evidence="8">
    <location>
        <begin position="65"/>
        <end position="85"/>
    </location>
</feature>
<evidence type="ECO:0000256" key="7">
    <source>
        <dbReference type="ARBA" id="ARBA00023136"/>
    </source>
</evidence>
<dbReference type="Proteomes" id="UP000078435">
    <property type="component" value="Unassembled WGS sequence"/>
</dbReference>
<feature type="transmembrane region" description="Helical" evidence="8">
    <location>
        <begin position="377"/>
        <end position="398"/>
    </location>
</feature>
<keyword evidence="2" id="KW-0813">Transport</keyword>
<proteinExistence type="predicted"/>
<dbReference type="SUPFAM" id="SSF103473">
    <property type="entry name" value="MFS general substrate transporter"/>
    <property type="match status" value="1"/>
</dbReference>
<dbReference type="InterPro" id="IPR036259">
    <property type="entry name" value="MFS_trans_sf"/>
</dbReference>
<dbReference type="InterPro" id="IPR051084">
    <property type="entry name" value="H+-coupled_symporters"/>
</dbReference>
<keyword evidence="5" id="KW-0769">Symport</keyword>